<dbReference type="Pfam" id="PF06580">
    <property type="entry name" value="His_kinase"/>
    <property type="match status" value="1"/>
</dbReference>
<feature type="domain" description="Two component regulator three Y" evidence="4">
    <location>
        <begin position="717"/>
        <end position="770"/>
    </location>
</feature>
<proteinExistence type="predicted"/>
<sequence length="1076" mass="123665">MKPTRMLIAMLLFAMLMAVPSYGQKQLYNFIHFTEKEGLPSNTVNGLALDSTGLLWLTSKHGLAYFDGARFNHVAFQQGTNTYSNYLGSLAIDKQNRIWMTTNDRGLLCYDRSKPLERSMSQFNALVGEQKLVKSNLYDVLVSSSGLIYFGGQETDLQVLNPQSGKVVQLPIPHINSSDPLTIYCIQEDAEGNLWIGTRYHGFICYNPKQQTSKQVDFRLPGENGVADFAMANGQVYLGYYDRDLVSFNPKTDQLQHSLLNLGKSQTYYDNFVSAIAYWPEENSLLVGHNDRGLWQYQLDSKESQQISWDDLMPILPQPSRIRQLLPVKEGYWMATENGLFFYTKAWNKINTLIPLKEKEDAIERLISWEGETWYKTAHSFGQLDQHFQRISTYPVDGFRVSMMSSDREHLYFSTFENGVFVFDRQTKRVQPLKIKGEAYGFESADCNNVIPDTVQGEPVLWIGSWNSGLYQYFPNRQEIRLFDKDRGLPDPKVITVGKDHAGQIWLGMDGYGVLRLLNKANPRFQQFVQSRESGALMSNTIFSFYKGQSGNFWFSSGASGIGRVLAKGEQQVEFVHFYDRNPYPWLYAVEMQEDGLGYIWVKVLDGVMLFNQRKQVFRHLLPGKGTYPSSSFKTFGFYLMGAQLLWMTDKGLVVGDLYKVHQMEPFHATPMISKLTILNEDQTYRMYGQRKIDLKANENNFSFSFSSDAQHLGSPMRYAYQLVGLDEHWVEASKDLQAYYNNLAPGRYVFKVRVGDSYGNWSGKILEVPISLASYWYASWWFRMLMGMALLAAMLFFFWYRISQQKKVNRLQQSYNTKLEEELALKVQKIQEQAMDIEREKQEKMAKDYKQKLYESELKAIRSQMNPHFIFNVLNSIEAYVVENDSANASKLIQQFSTLSRIVLENSQFSIVSLKSELQLVSLYLELERERFDHAFDYVIVVAPTIKQPDCRIPSLLIQPLVENAVHHGIRHLLHRKGQIRIEVYAEQGKLFIDIFDNGVGFHARPKSTSSSFKNSSFGIKGIQERLHMINENNALPVAELQIIKLSVENEGFSTLVRIILPDSAVFGSLKKDAN</sequence>
<accession>A0A6N8L4E9</accession>
<dbReference type="SUPFAM" id="SSF55874">
    <property type="entry name" value="ATPase domain of HSP90 chaperone/DNA topoisomerase II/histidine kinase"/>
    <property type="match status" value="1"/>
</dbReference>
<dbReference type="Gene3D" id="2.130.10.10">
    <property type="entry name" value="YVTN repeat-like/Quinoprotein amine dehydrogenase"/>
    <property type="match status" value="3"/>
</dbReference>
<evidence type="ECO:0000259" key="3">
    <source>
        <dbReference type="Pfam" id="PF06580"/>
    </source>
</evidence>
<keyword evidence="2" id="KW-0812">Transmembrane</keyword>
<dbReference type="InterPro" id="IPR036890">
    <property type="entry name" value="HATPase_C_sf"/>
</dbReference>
<organism evidence="5 6">
    <name type="scientific">Sphingobacterium humi</name>
    <dbReference type="NCBI Taxonomy" id="1796905"/>
    <lineage>
        <taxon>Bacteria</taxon>
        <taxon>Pseudomonadati</taxon>
        <taxon>Bacteroidota</taxon>
        <taxon>Sphingobacteriia</taxon>
        <taxon>Sphingobacteriales</taxon>
        <taxon>Sphingobacteriaceae</taxon>
        <taxon>Sphingobacterium</taxon>
    </lineage>
</organism>
<dbReference type="Pfam" id="PF07494">
    <property type="entry name" value="Reg_prop"/>
    <property type="match status" value="1"/>
</dbReference>
<protein>
    <recommendedName>
        <fullName evidence="7">Signal transduction histidine kinase internal region domain-containing protein</fullName>
    </recommendedName>
</protein>
<dbReference type="InterPro" id="IPR010559">
    <property type="entry name" value="Sig_transdc_His_kin_internal"/>
</dbReference>
<dbReference type="PANTHER" id="PTHR34220">
    <property type="entry name" value="SENSOR HISTIDINE KINASE YPDA"/>
    <property type="match status" value="1"/>
</dbReference>
<dbReference type="Gene3D" id="3.30.565.10">
    <property type="entry name" value="Histidine kinase-like ATPase, C-terminal domain"/>
    <property type="match status" value="1"/>
</dbReference>
<dbReference type="OrthoDB" id="9809670at2"/>
<evidence type="ECO:0008006" key="7">
    <source>
        <dbReference type="Google" id="ProtNLM"/>
    </source>
</evidence>
<keyword evidence="1" id="KW-0175">Coiled coil</keyword>
<dbReference type="Pfam" id="PF07495">
    <property type="entry name" value="Y_Y_Y"/>
    <property type="match status" value="1"/>
</dbReference>
<dbReference type="SUPFAM" id="SSF63829">
    <property type="entry name" value="Calcium-dependent phosphotriesterase"/>
    <property type="match status" value="1"/>
</dbReference>
<feature type="domain" description="Signal transduction histidine kinase internal region" evidence="3">
    <location>
        <begin position="857"/>
        <end position="936"/>
    </location>
</feature>
<comment type="caution">
    <text evidence="5">The sequence shown here is derived from an EMBL/GenBank/DDBJ whole genome shotgun (WGS) entry which is preliminary data.</text>
</comment>
<dbReference type="PANTHER" id="PTHR34220:SF7">
    <property type="entry name" value="SENSOR HISTIDINE KINASE YPDA"/>
    <property type="match status" value="1"/>
</dbReference>
<reference evidence="5 6" key="1">
    <citation type="submission" date="2019-12" db="EMBL/GenBank/DDBJ databases">
        <authorList>
            <person name="Dong K."/>
        </authorList>
    </citation>
    <scope>NUCLEOTIDE SEQUENCE [LARGE SCALE GENOMIC DNA]</scope>
    <source>
        <strain evidence="5 6">JCM 31225</strain>
    </source>
</reference>
<dbReference type="InterPro" id="IPR011110">
    <property type="entry name" value="Reg_prop"/>
</dbReference>
<gene>
    <name evidence="5" type="ORF">GQF63_14920</name>
</gene>
<dbReference type="InterPro" id="IPR011123">
    <property type="entry name" value="Y_Y_Y"/>
</dbReference>
<dbReference type="GO" id="GO:0016020">
    <property type="term" value="C:membrane"/>
    <property type="evidence" value="ECO:0007669"/>
    <property type="project" value="InterPro"/>
</dbReference>
<evidence type="ECO:0000313" key="6">
    <source>
        <dbReference type="Proteomes" id="UP000435036"/>
    </source>
</evidence>
<dbReference type="RefSeq" id="WP_160370041.1">
    <property type="nucleotide sequence ID" value="NZ_WSQA01000012.1"/>
</dbReference>
<dbReference type="InterPro" id="IPR015943">
    <property type="entry name" value="WD40/YVTN_repeat-like_dom_sf"/>
</dbReference>
<evidence type="ECO:0000259" key="4">
    <source>
        <dbReference type="Pfam" id="PF07495"/>
    </source>
</evidence>
<dbReference type="Proteomes" id="UP000435036">
    <property type="component" value="Unassembled WGS sequence"/>
</dbReference>
<dbReference type="AlphaFoldDB" id="A0A6N8L4E9"/>
<feature type="transmembrane region" description="Helical" evidence="2">
    <location>
        <begin position="781"/>
        <end position="801"/>
    </location>
</feature>
<dbReference type="InterPro" id="IPR013783">
    <property type="entry name" value="Ig-like_fold"/>
</dbReference>
<name>A0A6N8L4E9_9SPHI</name>
<dbReference type="GO" id="GO:0000155">
    <property type="term" value="F:phosphorelay sensor kinase activity"/>
    <property type="evidence" value="ECO:0007669"/>
    <property type="project" value="InterPro"/>
</dbReference>
<dbReference type="SUPFAM" id="SSF50998">
    <property type="entry name" value="Quinoprotein alcohol dehydrogenase-like"/>
    <property type="match status" value="1"/>
</dbReference>
<dbReference type="InterPro" id="IPR011047">
    <property type="entry name" value="Quinoprotein_ADH-like_sf"/>
</dbReference>
<keyword evidence="2" id="KW-0472">Membrane</keyword>
<dbReference type="EMBL" id="WSQA01000012">
    <property type="protein sequence ID" value="MVZ63321.1"/>
    <property type="molecule type" value="Genomic_DNA"/>
</dbReference>
<evidence type="ECO:0000313" key="5">
    <source>
        <dbReference type="EMBL" id="MVZ63321.1"/>
    </source>
</evidence>
<keyword evidence="2" id="KW-1133">Transmembrane helix</keyword>
<dbReference type="Gene3D" id="2.60.40.10">
    <property type="entry name" value="Immunoglobulins"/>
    <property type="match status" value="1"/>
</dbReference>
<evidence type="ECO:0000256" key="2">
    <source>
        <dbReference type="SAM" id="Phobius"/>
    </source>
</evidence>
<evidence type="ECO:0000256" key="1">
    <source>
        <dbReference type="SAM" id="Coils"/>
    </source>
</evidence>
<keyword evidence="6" id="KW-1185">Reference proteome</keyword>
<dbReference type="InterPro" id="IPR050640">
    <property type="entry name" value="Bact_2-comp_sensor_kinase"/>
</dbReference>
<feature type="coiled-coil region" evidence="1">
    <location>
        <begin position="821"/>
        <end position="848"/>
    </location>
</feature>